<reference evidence="2 3" key="1">
    <citation type="journal article" date="2015" name="Nature">
        <title>rRNA introns, odd ribosomes, and small enigmatic genomes across a large radiation of phyla.</title>
        <authorList>
            <person name="Brown C.T."/>
            <person name="Hug L.A."/>
            <person name="Thomas B.C."/>
            <person name="Sharon I."/>
            <person name="Castelle C.J."/>
            <person name="Singh A."/>
            <person name="Wilkins M.J."/>
            <person name="Williams K.H."/>
            <person name="Banfield J.F."/>
        </authorList>
    </citation>
    <scope>NUCLEOTIDE SEQUENCE [LARGE SCALE GENOMIC DNA]</scope>
</reference>
<dbReference type="EMBL" id="LBUU01000006">
    <property type="protein sequence ID" value="KKQ70167.1"/>
    <property type="molecule type" value="Genomic_DNA"/>
</dbReference>
<feature type="transmembrane region" description="Helical" evidence="1">
    <location>
        <begin position="101"/>
        <end position="120"/>
    </location>
</feature>
<proteinExistence type="predicted"/>
<gene>
    <name evidence="2" type="ORF">US91_C0006G0004</name>
</gene>
<dbReference type="AlphaFoldDB" id="A0A0G0JU40"/>
<keyword evidence="1" id="KW-0472">Membrane</keyword>
<evidence type="ECO:0000256" key="1">
    <source>
        <dbReference type="SAM" id="Phobius"/>
    </source>
</evidence>
<comment type="caution">
    <text evidence="2">The sequence shown here is derived from an EMBL/GenBank/DDBJ whole genome shotgun (WGS) entry which is preliminary data.</text>
</comment>
<feature type="transmembrane region" description="Helical" evidence="1">
    <location>
        <begin position="35"/>
        <end position="59"/>
    </location>
</feature>
<keyword evidence="1" id="KW-1133">Transmembrane helix</keyword>
<feature type="transmembrane region" description="Helical" evidence="1">
    <location>
        <begin position="71"/>
        <end position="95"/>
    </location>
</feature>
<evidence type="ECO:0000313" key="2">
    <source>
        <dbReference type="EMBL" id="KKQ70167.1"/>
    </source>
</evidence>
<sequence>MKNSIFKGFCFGLTSGIITTLGMMVGLGSGTGSKLVVLGGVLSIAIADSFSDALGIHISEESDKNKTEKDVWIATFATFFSKLIFSSTFIIPILIFELFTAIVVSICYGLILLGVLSYYIARLQNEKPLKVISEHLLIAVSVIIITHSIGDWLNGRFGL</sequence>
<accession>A0A0G0JU40</accession>
<keyword evidence="1" id="KW-0812">Transmembrane</keyword>
<feature type="transmembrane region" description="Helical" evidence="1">
    <location>
        <begin position="9"/>
        <end position="29"/>
    </location>
</feature>
<protein>
    <recommendedName>
        <fullName evidence="4">VIT family protein</fullName>
    </recommendedName>
</protein>
<evidence type="ECO:0000313" key="3">
    <source>
        <dbReference type="Proteomes" id="UP000034022"/>
    </source>
</evidence>
<dbReference type="Proteomes" id="UP000034022">
    <property type="component" value="Unassembled WGS sequence"/>
</dbReference>
<evidence type="ECO:0008006" key="4">
    <source>
        <dbReference type="Google" id="ProtNLM"/>
    </source>
</evidence>
<feature type="transmembrane region" description="Helical" evidence="1">
    <location>
        <begin position="132"/>
        <end position="150"/>
    </location>
</feature>
<dbReference type="CDD" id="cd01059">
    <property type="entry name" value="CCC1_like"/>
    <property type="match status" value="1"/>
</dbReference>
<organism evidence="2 3">
    <name type="scientific">Candidatus Falkowbacteria bacterium GW2011_GWE1_38_31</name>
    <dbReference type="NCBI Taxonomy" id="1618638"/>
    <lineage>
        <taxon>Bacteria</taxon>
        <taxon>Candidatus Falkowiibacteriota</taxon>
    </lineage>
</organism>
<name>A0A0G0JU40_9BACT</name>